<reference evidence="5 6" key="1">
    <citation type="submission" date="2024-06" db="EMBL/GenBank/DDBJ databases">
        <title>Genomic Encyclopedia of Type Strains, Phase IV (KMG-IV): sequencing the most valuable type-strain genomes for metagenomic binning, comparative biology and taxonomic classification.</title>
        <authorList>
            <person name="Goeker M."/>
        </authorList>
    </citation>
    <scope>NUCLEOTIDE SEQUENCE [LARGE SCALE GENOMIC DNA]</scope>
    <source>
        <strain evidence="5 6">DSM 27865</strain>
    </source>
</reference>
<comment type="caution">
    <text evidence="5">The sequence shown here is derived from an EMBL/GenBank/DDBJ whole genome shotgun (WGS) entry which is preliminary data.</text>
</comment>
<dbReference type="InterPro" id="IPR050251">
    <property type="entry name" value="HpcH-HpaI_aldolase"/>
</dbReference>
<evidence type="ECO:0000256" key="2">
    <source>
        <dbReference type="ARBA" id="ARBA00023239"/>
    </source>
</evidence>
<dbReference type="InterPro" id="IPR005000">
    <property type="entry name" value="Aldolase/citrate-lyase_domain"/>
</dbReference>
<dbReference type="PANTHER" id="PTHR30502">
    <property type="entry name" value="2-KETO-3-DEOXY-L-RHAMNONATE ALDOLASE"/>
    <property type="match status" value="1"/>
</dbReference>
<evidence type="ECO:0000256" key="3">
    <source>
        <dbReference type="ARBA" id="ARBA00045074"/>
    </source>
</evidence>
<dbReference type="RefSeq" id="WP_354199627.1">
    <property type="nucleotide sequence ID" value="NZ_JBEPML010000028.1"/>
</dbReference>
<dbReference type="Proteomes" id="UP001549076">
    <property type="component" value="Unassembled WGS sequence"/>
</dbReference>
<organism evidence="5 6">
    <name type="scientific">Aquamicrobium terrae</name>
    <dbReference type="NCBI Taxonomy" id="1324945"/>
    <lineage>
        <taxon>Bacteria</taxon>
        <taxon>Pseudomonadati</taxon>
        <taxon>Pseudomonadota</taxon>
        <taxon>Alphaproteobacteria</taxon>
        <taxon>Hyphomicrobiales</taxon>
        <taxon>Phyllobacteriaceae</taxon>
        <taxon>Aquamicrobium</taxon>
    </lineage>
</organism>
<accession>A0ABV2N7D6</accession>
<evidence type="ECO:0000313" key="6">
    <source>
        <dbReference type="Proteomes" id="UP001549076"/>
    </source>
</evidence>
<name>A0ABV2N7D6_9HYPH</name>
<dbReference type="Gene3D" id="3.20.20.60">
    <property type="entry name" value="Phosphoenolpyruvate-binding domains"/>
    <property type="match status" value="1"/>
</dbReference>
<dbReference type="EMBL" id="JBEPML010000028">
    <property type="protein sequence ID" value="MET3794716.1"/>
    <property type="molecule type" value="Genomic_DNA"/>
</dbReference>
<comment type="catalytic activity">
    <reaction evidence="3">
        <text>D-glyceraldehyde + pyruvate = 2-dehydro-3-deoxy-L-galactonate</text>
        <dbReference type="Rhea" id="RHEA:80055"/>
        <dbReference type="ChEBI" id="CHEBI:15361"/>
        <dbReference type="ChEBI" id="CHEBI:17378"/>
        <dbReference type="ChEBI" id="CHEBI:75545"/>
    </reaction>
</comment>
<evidence type="ECO:0000256" key="1">
    <source>
        <dbReference type="ARBA" id="ARBA00022723"/>
    </source>
</evidence>
<dbReference type="EC" id="4.1.2.52" evidence="5"/>
<evidence type="ECO:0000259" key="4">
    <source>
        <dbReference type="Pfam" id="PF03328"/>
    </source>
</evidence>
<dbReference type="InterPro" id="IPR040442">
    <property type="entry name" value="Pyrv_kinase-like_dom_sf"/>
</dbReference>
<dbReference type="GO" id="GO:0016829">
    <property type="term" value="F:lyase activity"/>
    <property type="evidence" value="ECO:0007669"/>
    <property type="project" value="UniProtKB-KW"/>
</dbReference>
<proteinExistence type="predicted"/>
<keyword evidence="6" id="KW-1185">Reference proteome</keyword>
<evidence type="ECO:0000313" key="5">
    <source>
        <dbReference type="EMBL" id="MET3794716.1"/>
    </source>
</evidence>
<dbReference type="SUPFAM" id="SSF51621">
    <property type="entry name" value="Phosphoenolpyruvate/pyruvate domain"/>
    <property type="match status" value="1"/>
</dbReference>
<gene>
    <name evidence="5" type="ORF">ABID37_004956</name>
</gene>
<feature type="domain" description="HpcH/HpaI aldolase/citrate lyase" evidence="4">
    <location>
        <begin position="18"/>
        <end position="242"/>
    </location>
</feature>
<keyword evidence="1" id="KW-0479">Metal-binding</keyword>
<dbReference type="Pfam" id="PF03328">
    <property type="entry name" value="HpcH_HpaI"/>
    <property type="match status" value="1"/>
</dbReference>
<sequence>MDLPDNSFKAALSRGELQLGLWSSLCSNIAAEVVAYSGFDWILVDTEHSPNEPPAVLGQLQAMQAGTAAPIVRPAWNDPVLIKRLLDIGATGILVPFVQNAEEAARAVAACRYPPTGIRGITASGRASRYGRINGYLEKAGSEICVLVQIETAAALEQLEAIAQVDGVDGIFIGPSDLSASLGYIGKPGHPEVQAAIRSAAERLAALGKPGGILTSSEAEARRYIEWGFRFVAVGTDLGLLARGADTLVRSFKQSQPSASG</sequence>
<dbReference type="PANTHER" id="PTHR30502:SF4">
    <property type="entry name" value="5-KETO-4-DEOXY-D-GLUCARATE ALDOLASE"/>
    <property type="match status" value="1"/>
</dbReference>
<keyword evidence="2 5" id="KW-0456">Lyase</keyword>
<protein>
    <submittedName>
        <fullName evidence="5">4-hydroxy-2-oxoheptanedioate aldolase</fullName>
        <ecNumber evidence="5">4.1.2.52</ecNumber>
    </submittedName>
</protein>
<dbReference type="InterPro" id="IPR015813">
    <property type="entry name" value="Pyrv/PenolPyrv_kinase-like_dom"/>
</dbReference>